<dbReference type="Pfam" id="PF00386">
    <property type="entry name" value="C1q"/>
    <property type="match status" value="1"/>
</dbReference>
<comment type="subcellular location">
    <subcellularLocation>
        <location evidence="1">Secreted</location>
        <location evidence="1">Extracellular space</location>
        <location evidence="1">Extracellular matrix</location>
    </subcellularLocation>
</comment>
<dbReference type="InterPro" id="IPR008160">
    <property type="entry name" value="Collagen"/>
</dbReference>
<gene>
    <name evidence="10" type="primary">Otol1a</name>
    <name evidence="10" type="ORF">GTO96_0000720</name>
</gene>
<feature type="compositionally biased region" description="Low complexity" evidence="7">
    <location>
        <begin position="344"/>
        <end position="361"/>
    </location>
</feature>
<evidence type="ECO:0000256" key="3">
    <source>
        <dbReference type="ARBA" id="ARBA00022530"/>
    </source>
</evidence>
<keyword evidence="8" id="KW-0472">Membrane</keyword>
<evidence type="ECO:0000259" key="9">
    <source>
        <dbReference type="PROSITE" id="PS50871"/>
    </source>
</evidence>
<dbReference type="SUPFAM" id="SSF49842">
    <property type="entry name" value="TNF-like"/>
    <property type="match status" value="1"/>
</dbReference>
<dbReference type="InterPro" id="IPR008983">
    <property type="entry name" value="Tumour_necrosis_fac-like_dom"/>
</dbReference>
<evidence type="ECO:0000313" key="10">
    <source>
        <dbReference type="EMBL" id="KAG2463353.1"/>
    </source>
</evidence>
<keyword evidence="8" id="KW-0812">Transmembrane</keyword>
<feature type="transmembrane region" description="Helical" evidence="8">
    <location>
        <begin position="45"/>
        <end position="66"/>
    </location>
</feature>
<feature type="non-terminal residue" evidence="10">
    <location>
        <position position="1"/>
    </location>
</feature>
<dbReference type="FunFam" id="2.60.120.40:FF:000001">
    <property type="entry name" value="Complement C1q B chain"/>
    <property type="match status" value="1"/>
</dbReference>
<sequence>MQREVLLYANCLVFASAPSCSLSCMNLSHSSSVFMFLENEAGTKMGIFSFQGIFFIAVIIIAHISAKTTQFPKYPFTKKPFQEIHQTTTTFSSTVTDETTDSIETSSSVLTDRTTFPNEILHAFRTMTTPSANGEHENFTLDYNECFFNFCECCPPEQGPKGQKGDRGLPGARGEKGEPGIRGLPGPAGITGLKGHQGDKGDKGDKGDDGIIGVPGLPGKHGEKGENGSKGDKGNIGFPGFKGEKGEKGEICENGTKGDKGEEGPAGIMGLSGEKGEKGEKGEDGEKGECGISGDKGDRGDQGDDGMKGEKGDKGDPGMDGANGANGLDGEAGDPGPKGDKGDPGMAGLPGPPGARGNNGPKGDRGPPGMKGDRGPRGFKGARGENVVIKRSSFSVGLSPSKSFPPPGFPVKFDKIFYNGENDYDVNNGKFNCSIPGVYLFTYHVTVRNRPLRVALVVSGIRKLRTRDSLYGQDIDQASNLILVKLISGDQVWLETLRDWNGIYASSEDDSTFSGFLLYPD</sequence>
<dbReference type="SMART" id="SM00110">
    <property type="entry name" value="C1Q"/>
    <property type="match status" value="1"/>
</dbReference>
<dbReference type="InterPro" id="IPR001073">
    <property type="entry name" value="C1q_dom"/>
</dbReference>
<proteinExistence type="predicted"/>
<evidence type="ECO:0000256" key="1">
    <source>
        <dbReference type="ARBA" id="ARBA00004498"/>
    </source>
</evidence>
<dbReference type="PROSITE" id="PS50871">
    <property type="entry name" value="C1Q"/>
    <property type="match status" value="1"/>
</dbReference>
<feature type="compositionally biased region" description="Basic and acidic residues" evidence="7">
    <location>
        <begin position="163"/>
        <end position="179"/>
    </location>
</feature>
<name>A0A8X7X6W2_POLSE</name>
<keyword evidence="3" id="KW-0272">Extracellular matrix</keyword>
<keyword evidence="4" id="KW-0732">Signal</keyword>
<dbReference type="Pfam" id="PF01391">
    <property type="entry name" value="Collagen"/>
    <property type="match status" value="2"/>
</dbReference>
<evidence type="ECO:0000256" key="4">
    <source>
        <dbReference type="ARBA" id="ARBA00022729"/>
    </source>
</evidence>
<feature type="compositionally biased region" description="Basic and acidic residues" evidence="7">
    <location>
        <begin position="220"/>
        <end position="233"/>
    </location>
</feature>
<organism evidence="10 11">
    <name type="scientific">Polypterus senegalus</name>
    <name type="common">Senegal bichir</name>
    <dbReference type="NCBI Taxonomy" id="55291"/>
    <lineage>
        <taxon>Eukaryota</taxon>
        <taxon>Metazoa</taxon>
        <taxon>Chordata</taxon>
        <taxon>Craniata</taxon>
        <taxon>Vertebrata</taxon>
        <taxon>Euteleostomi</taxon>
        <taxon>Actinopterygii</taxon>
        <taxon>Polypteriformes</taxon>
        <taxon>Polypteridae</taxon>
        <taxon>Polypterus</taxon>
    </lineage>
</organism>
<evidence type="ECO:0000313" key="11">
    <source>
        <dbReference type="Proteomes" id="UP000886611"/>
    </source>
</evidence>
<dbReference type="PRINTS" id="PR00007">
    <property type="entry name" value="COMPLEMNTC1Q"/>
</dbReference>
<feature type="non-terminal residue" evidence="10">
    <location>
        <position position="521"/>
    </location>
</feature>
<keyword evidence="5" id="KW-0176">Collagen</keyword>
<keyword evidence="2" id="KW-0964">Secreted</keyword>
<dbReference type="Gene3D" id="2.60.120.40">
    <property type="match status" value="1"/>
</dbReference>
<dbReference type="Proteomes" id="UP000886611">
    <property type="component" value="Unassembled WGS sequence"/>
</dbReference>
<keyword evidence="8" id="KW-1133">Transmembrane helix</keyword>
<feature type="region of interest" description="Disordered" evidence="7">
    <location>
        <begin position="158"/>
        <end position="386"/>
    </location>
</feature>
<dbReference type="EMBL" id="JAATIS010004040">
    <property type="protein sequence ID" value="KAG2463353.1"/>
    <property type="molecule type" value="Genomic_DNA"/>
</dbReference>
<dbReference type="InterPro" id="IPR050392">
    <property type="entry name" value="Collagen/C1q_domain"/>
</dbReference>
<feature type="domain" description="C1q" evidence="9">
    <location>
        <begin position="387"/>
        <end position="521"/>
    </location>
</feature>
<evidence type="ECO:0000256" key="7">
    <source>
        <dbReference type="SAM" id="MobiDB-lite"/>
    </source>
</evidence>
<evidence type="ECO:0000256" key="8">
    <source>
        <dbReference type="SAM" id="Phobius"/>
    </source>
</evidence>
<evidence type="ECO:0000256" key="6">
    <source>
        <dbReference type="ARBA" id="ARBA00023180"/>
    </source>
</evidence>
<keyword evidence="6" id="KW-0325">Glycoprotein</keyword>
<dbReference type="AlphaFoldDB" id="A0A8X7X6W2"/>
<feature type="compositionally biased region" description="Basic and acidic residues" evidence="7">
    <location>
        <begin position="274"/>
        <end position="317"/>
    </location>
</feature>
<dbReference type="GO" id="GO:0005581">
    <property type="term" value="C:collagen trimer"/>
    <property type="evidence" value="ECO:0007669"/>
    <property type="project" value="UniProtKB-KW"/>
</dbReference>
<feature type="compositionally biased region" description="Basic and acidic residues" evidence="7">
    <location>
        <begin position="242"/>
        <end position="263"/>
    </location>
</feature>
<dbReference type="PANTHER" id="PTHR15427">
    <property type="entry name" value="EMILIN ELASTIN MICROFIBRIL INTERFACE-LOCATED PROTEIN ELASTIN MICROFIBRIL INTERFACER"/>
    <property type="match status" value="1"/>
</dbReference>
<protein>
    <submittedName>
        <fullName evidence="10">OTO1A protein</fullName>
    </submittedName>
</protein>
<dbReference type="PANTHER" id="PTHR15427:SF51">
    <property type="entry name" value="OTOLIN 1"/>
    <property type="match status" value="1"/>
</dbReference>
<reference evidence="10 11" key="1">
    <citation type="journal article" date="2021" name="Cell">
        <title>Tracing the genetic footprints of vertebrate landing in non-teleost ray-finned fishes.</title>
        <authorList>
            <person name="Bi X."/>
            <person name="Wang K."/>
            <person name="Yang L."/>
            <person name="Pan H."/>
            <person name="Jiang H."/>
            <person name="Wei Q."/>
            <person name="Fang M."/>
            <person name="Yu H."/>
            <person name="Zhu C."/>
            <person name="Cai Y."/>
            <person name="He Y."/>
            <person name="Gan X."/>
            <person name="Zeng H."/>
            <person name="Yu D."/>
            <person name="Zhu Y."/>
            <person name="Jiang H."/>
            <person name="Qiu Q."/>
            <person name="Yang H."/>
            <person name="Zhang Y.E."/>
            <person name="Wang W."/>
            <person name="Zhu M."/>
            <person name="He S."/>
            <person name="Zhang G."/>
        </authorList>
    </citation>
    <scope>NUCLEOTIDE SEQUENCE [LARGE SCALE GENOMIC DNA]</scope>
    <source>
        <strain evidence="10">Bchr_013</strain>
    </source>
</reference>
<keyword evidence="11" id="KW-1185">Reference proteome</keyword>
<evidence type="ECO:0000256" key="5">
    <source>
        <dbReference type="ARBA" id="ARBA00023119"/>
    </source>
</evidence>
<feature type="compositionally biased region" description="Basic and acidic residues" evidence="7">
    <location>
        <begin position="196"/>
        <end position="209"/>
    </location>
</feature>
<evidence type="ECO:0000256" key="2">
    <source>
        <dbReference type="ARBA" id="ARBA00022525"/>
    </source>
</evidence>
<comment type="caution">
    <text evidence="10">The sequence shown here is derived from an EMBL/GenBank/DDBJ whole genome shotgun (WGS) entry which is preliminary data.</text>
</comment>
<accession>A0A8X7X6W2</accession>